<name>A0ABR8AL08_9CYAN</name>
<dbReference type="PANTHER" id="PTHR47128:SF2">
    <property type="entry name" value="PROTEIN HIGH CHLOROPHYLL FLUORESCENCE PHENOTYPE 244, CHLOROPLASTIC"/>
    <property type="match status" value="1"/>
</dbReference>
<evidence type="ECO:0000313" key="5">
    <source>
        <dbReference type="EMBL" id="MBD2199331.1"/>
    </source>
</evidence>
<comment type="caution">
    <text evidence="5">The sequence shown here is derived from an EMBL/GenBank/DDBJ whole genome shotgun (WGS) entry which is preliminary data.</text>
</comment>
<keyword evidence="1" id="KW-0602">Photosynthesis</keyword>
<dbReference type="InterPro" id="IPR036291">
    <property type="entry name" value="NAD(P)-bd_dom_sf"/>
</dbReference>
<dbReference type="InterPro" id="IPR044256">
    <property type="entry name" value="HCF244-like"/>
</dbReference>
<dbReference type="EMBL" id="JACJQH010000057">
    <property type="protein sequence ID" value="MBD2199331.1"/>
    <property type="molecule type" value="Genomic_DNA"/>
</dbReference>
<evidence type="ECO:0000313" key="6">
    <source>
        <dbReference type="Proteomes" id="UP000658514"/>
    </source>
</evidence>
<organism evidence="5 6">
    <name type="scientific">Calothrix parietina FACHB-288</name>
    <dbReference type="NCBI Taxonomy" id="2692896"/>
    <lineage>
        <taxon>Bacteria</taxon>
        <taxon>Bacillati</taxon>
        <taxon>Cyanobacteriota</taxon>
        <taxon>Cyanophyceae</taxon>
        <taxon>Nostocales</taxon>
        <taxon>Calotrichaceae</taxon>
        <taxon>Calothrix</taxon>
    </lineage>
</organism>
<dbReference type="Pfam" id="PF05368">
    <property type="entry name" value="NmrA"/>
    <property type="match status" value="1"/>
</dbReference>
<reference evidence="5 6" key="1">
    <citation type="journal article" date="2020" name="ISME J.">
        <title>Comparative genomics reveals insights into cyanobacterial evolution and habitat adaptation.</title>
        <authorList>
            <person name="Chen M.Y."/>
            <person name="Teng W.K."/>
            <person name="Zhao L."/>
            <person name="Hu C.X."/>
            <person name="Zhou Y.K."/>
            <person name="Han B.P."/>
            <person name="Song L.R."/>
            <person name="Shu W.S."/>
        </authorList>
    </citation>
    <scope>NUCLEOTIDE SEQUENCE [LARGE SCALE GENOMIC DNA]</scope>
    <source>
        <strain evidence="5 6">FACHB-288</strain>
    </source>
</reference>
<evidence type="ECO:0000259" key="4">
    <source>
        <dbReference type="Pfam" id="PF05368"/>
    </source>
</evidence>
<dbReference type="SUPFAM" id="SSF51735">
    <property type="entry name" value="NAD(P)-binding Rossmann-fold domains"/>
    <property type="match status" value="1"/>
</dbReference>
<feature type="domain" description="NmrA-like" evidence="4">
    <location>
        <begin position="2"/>
        <end position="244"/>
    </location>
</feature>
<feature type="region of interest" description="Disordered" evidence="3">
    <location>
        <begin position="310"/>
        <end position="340"/>
    </location>
</feature>
<accession>A0ABR8AL08</accession>
<dbReference type="CDD" id="cd05243">
    <property type="entry name" value="SDR_a5"/>
    <property type="match status" value="1"/>
</dbReference>
<keyword evidence="2" id="KW-0604">Photosystem II</keyword>
<evidence type="ECO:0000256" key="1">
    <source>
        <dbReference type="ARBA" id="ARBA00022531"/>
    </source>
</evidence>
<sequence length="340" mass="38095">MTLLIVGATGTLGRQVARRAIDEGYKVRCLVRSTKKAAFLKEWGAELVLGDLCYPQTLPGALEGVTAVIDAATSRPTDSLSIKQVDWDGKVSLIQAAKAAGVERFIFFSILEADKYPEVPLMEIKRCTELFLAESGLNYTILRLAGFMQGLIGQYGIPILENQPVWVTGESSPVAYMDTLDIAKFAIKALNVPETQKQTFPVVGTRPWSAEEIIKVCERLSGKEARVTRMPINLLRTVRRCLRFFQWGWNVADRLAFTEVLASGKPLNASMDEVYQVFGLDPQQTTTLESYLQEYFSRIMKKLKELDYEKNKAKKQKSNKKSPFKQPAKINGQESRVNGQ</sequence>
<gene>
    <name evidence="5" type="ORF">H6G24_28270</name>
</gene>
<protein>
    <submittedName>
        <fullName evidence="5">SDR family oxidoreductase</fullName>
    </submittedName>
</protein>
<dbReference type="Gene3D" id="3.40.50.720">
    <property type="entry name" value="NAD(P)-binding Rossmann-like Domain"/>
    <property type="match status" value="1"/>
</dbReference>
<dbReference type="PANTHER" id="PTHR47128">
    <property type="match status" value="1"/>
</dbReference>
<feature type="compositionally biased region" description="Basic residues" evidence="3">
    <location>
        <begin position="312"/>
        <end position="323"/>
    </location>
</feature>
<proteinExistence type="predicted"/>
<dbReference type="InterPro" id="IPR008030">
    <property type="entry name" value="NmrA-like"/>
</dbReference>
<evidence type="ECO:0000256" key="3">
    <source>
        <dbReference type="SAM" id="MobiDB-lite"/>
    </source>
</evidence>
<dbReference type="RefSeq" id="WP_190551229.1">
    <property type="nucleotide sequence ID" value="NZ_CAWPNO010000092.1"/>
</dbReference>
<evidence type="ECO:0000256" key="2">
    <source>
        <dbReference type="ARBA" id="ARBA00023276"/>
    </source>
</evidence>
<keyword evidence="6" id="KW-1185">Reference proteome</keyword>
<dbReference type="Proteomes" id="UP000658514">
    <property type="component" value="Unassembled WGS sequence"/>
</dbReference>